<dbReference type="AlphaFoldDB" id="A9WMC5"/>
<dbReference type="EMBL" id="CP000910">
    <property type="protein sequence ID" value="ABY22054.1"/>
    <property type="molecule type" value="Genomic_DNA"/>
</dbReference>
<dbReference type="KEGG" id="rsa:RSal33209_0298"/>
<dbReference type="CDD" id="cd04301">
    <property type="entry name" value="NAT_SF"/>
    <property type="match status" value="1"/>
</dbReference>
<dbReference type="InterPro" id="IPR016181">
    <property type="entry name" value="Acyl_CoA_acyltransferase"/>
</dbReference>
<organism evidence="2 3">
    <name type="scientific">Renibacterium salmoninarum (strain ATCC 33209 / DSM 20767 / JCM 11484 / NBRC 15589 / NCIMB 2235)</name>
    <dbReference type="NCBI Taxonomy" id="288705"/>
    <lineage>
        <taxon>Bacteria</taxon>
        <taxon>Bacillati</taxon>
        <taxon>Actinomycetota</taxon>
        <taxon>Actinomycetes</taxon>
        <taxon>Micrococcales</taxon>
        <taxon>Micrococcaceae</taxon>
        <taxon>Renibacterium</taxon>
    </lineage>
</organism>
<dbReference type="HOGENOM" id="CLU_056607_3_1_11"/>
<dbReference type="STRING" id="288705.RSal33209_0298"/>
<evidence type="ECO:0000313" key="2">
    <source>
        <dbReference type="EMBL" id="ABY22054.1"/>
    </source>
</evidence>
<proteinExistence type="predicted"/>
<dbReference type="SUPFAM" id="SSF55729">
    <property type="entry name" value="Acyl-CoA N-acyltransferases (Nat)"/>
    <property type="match status" value="1"/>
</dbReference>
<name>A9WMC5_RENSM</name>
<protein>
    <submittedName>
        <fullName evidence="2">Acetyltransferase, GNAT family</fullName>
    </submittedName>
</protein>
<dbReference type="Gene3D" id="3.40.630.30">
    <property type="match status" value="1"/>
</dbReference>
<sequence>MVQRFEGGARFSGMEYFSQPLSQMEPQTLYRVLCLRVAVFVVEQGAAYPELDGRDDEPGALMFWAMHEGSVLATLRLLDEGSQFRIGRVATALTARGKGIAAELMQRAVAVETAAGGEIVLDAQTDKQDWYAKFGFAPAGEVFYEDNIEHIPMARPGRTAS</sequence>
<accession>A9WMC5</accession>
<dbReference type="PROSITE" id="PS51186">
    <property type="entry name" value="GNAT"/>
    <property type="match status" value="1"/>
</dbReference>
<dbReference type="InterPro" id="IPR000182">
    <property type="entry name" value="GNAT_dom"/>
</dbReference>
<feature type="domain" description="N-acetyltransferase" evidence="1">
    <location>
        <begin position="19"/>
        <end position="158"/>
    </location>
</feature>
<evidence type="ECO:0000259" key="1">
    <source>
        <dbReference type="PROSITE" id="PS51186"/>
    </source>
</evidence>
<reference evidence="3" key="1">
    <citation type="journal article" date="2008" name="J. Bacteriol.">
        <title>Genome sequence of the fish pathogen Renibacterium salmoninarum suggests reductive evolution away from an environmental Arthrobacter ancestor.</title>
        <authorList>
            <person name="Wiens G.D."/>
            <person name="Rockey D.D."/>
            <person name="Wu Z."/>
            <person name="Chang J."/>
            <person name="Levy R."/>
            <person name="Crane S."/>
            <person name="Chen D.S."/>
            <person name="Capri G.R."/>
            <person name="Burnett J.R."/>
            <person name="Sudheesh P.S."/>
            <person name="Schipma M.J."/>
            <person name="Burd H."/>
            <person name="Bhattacharyya A."/>
            <person name="Rhodes L.D."/>
            <person name="Kaul R."/>
            <person name="Strom M.S."/>
        </authorList>
    </citation>
    <scope>NUCLEOTIDE SEQUENCE [LARGE SCALE GENOMIC DNA]</scope>
    <source>
        <strain evidence="3">ATCC 33209 / DSM 20767 / JCM 11484 / NBRC 15589 / NCIMB 2235</strain>
    </source>
</reference>
<gene>
    <name evidence="2" type="ordered locus">RSal33209_0298</name>
</gene>
<dbReference type="GO" id="GO:0016747">
    <property type="term" value="F:acyltransferase activity, transferring groups other than amino-acyl groups"/>
    <property type="evidence" value="ECO:0007669"/>
    <property type="project" value="InterPro"/>
</dbReference>
<dbReference type="Proteomes" id="UP000002007">
    <property type="component" value="Chromosome"/>
</dbReference>
<dbReference type="Pfam" id="PF13673">
    <property type="entry name" value="Acetyltransf_10"/>
    <property type="match status" value="1"/>
</dbReference>
<keyword evidence="2" id="KW-0808">Transferase</keyword>
<evidence type="ECO:0000313" key="3">
    <source>
        <dbReference type="Proteomes" id="UP000002007"/>
    </source>
</evidence>
<dbReference type="eggNOG" id="COG2153">
    <property type="taxonomic scope" value="Bacteria"/>
</dbReference>
<keyword evidence="3" id="KW-1185">Reference proteome</keyword>